<dbReference type="Pfam" id="PF13639">
    <property type="entry name" value="zf-RING_2"/>
    <property type="match status" value="1"/>
</dbReference>
<keyword evidence="7" id="KW-0472">Membrane</keyword>
<evidence type="ECO:0000259" key="10">
    <source>
        <dbReference type="PROSITE" id="PS50089"/>
    </source>
</evidence>
<proteinExistence type="predicted"/>
<keyword evidence="4 8" id="KW-0863">Zinc-finger</keyword>
<evidence type="ECO:0000256" key="2">
    <source>
        <dbReference type="ARBA" id="ARBA00022692"/>
    </source>
</evidence>
<dbReference type="PROSITE" id="PS50089">
    <property type="entry name" value="ZF_RING_2"/>
    <property type="match status" value="1"/>
</dbReference>
<evidence type="ECO:0000313" key="12">
    <source>
        <dbReference type="EMBL" id="KAG7371694.1"/>
    </source>
</evidence>
<evidence type="ECO:0000256" key="6">
    <source>
        <dbReference type="ARBA" id="ARBA00022989"/>
    </source>
</evidence>
<evidence type="ECO:0000256" key="8">
    <source>
        <dbReference type="PROSITE-ProRule" id="PRU00175"/>
    </source>
</evidence>
<gene>
    <name evidence="12" type="ORF">IV203_017835</name>
    <name evidence="11" type="ORF">IV203_020536</name>
</gene>
<keyword evidence="3" id="KW-0479">Metal-binding</keyword>
<dbReference type="PANTHER" id="PTHR46539:SF1">
    <property type="entry name" value="E3 UBIQUITIN-PROTEIN LIGASE ATL42"/>
    <property type="match status" value="1"/>
</dbReference>
<feature type="region of interest" description="Disordered" evidence="9">
    <location>
        <begin position="1"/>
        <end position="65"/>
    </location>
</feature>
<feature type="domain" description="RING-type" evidence="10">
    <location>
        <begin position="85"/>
        <end position="126"/>
    </location>
</feature>
<dbReference type="AlphaFoldDB" id="A0A9K3M0X5"/>
<evidence type="ECO:0000256" key="5">
    <source>
        <dbReference type="ARBA" id="ARBA00022833"/>
    </source>
</evidence>
<organism evidence="12 13">
    <name type="scientific">Nitzschia inconspicua</name>
    <dbReference type="NCBI Taxonomy" id="303405"/>
    <lineage>
        <taxon>Eukaryota</taxon>
        <taxon>Sar</taxon>
        <taxon>Stramenopiles</taxon>
        <taxon>Ochrophyta</taxon>
        <taxon>Bacillariophyta</taxon>
        <taxon>Bacillariophyceae</taxon>
        <taxon>Bacillariophycidae</taxon>
        <taxon>Bacillariales</taxon>
        <taxon>Bacillariaceae</taxon>
        <taxon>Nitzschia</taxon>
    </lineage>
</organism>
<evidence type="ECO:0000256" key="3">
    <source>
        <dbReference type="ARBA" id="ARBA00022723"/>
    </source>
</evidence>
<keyword evidence="5" id="KW-0862">Zinc</keyword>
<feature type="compositionally biased region" description="Low complexity" evidence="9">
    <location>
        <begin position="31"/>
        <end position="45"/>
    </location>
</feature>
<dbReference type="GO" id="GO:0008270">
    <property type="term" value="F:zinc ion binding"/>
    <property type="evidence" value="ECO:0007669"/>
    <property type="project" value="UniProtKB-KW"/>
</dbReference>
<keyword evidence="6" id="KW-1133">Transmembrane helix</keyword>
<feature type="compositionally biased region" description="Low complexity" evidence="9">
    <location>
        <begin position="141"/>
        <end position="154"/>
    </location>
</feature>
<comment type="subcellular location">
    <subcellularLocation>
        <location evidence="1">Membrane</location>
    </subcellularLocation>
</comment>
<protein>
    <submittedName>
        <fullName evidence="12">Ring finger domain containing protein</fullName>
    </submittedName>
</protein>
<evidence type="ECO:0000256" key="7">
    <source>
        <dbReference type="ARBA" id="ARBA00023136"/>
    </source>
</evidence>
<evidence type="ECO:0000313" key="11">
    <source>
        <dbReference type="EMBL" id="KAG7342593.1"/>
    </source>
</evidence>
<name>A0A9K3M0X5_9STRA</name>
<keyword evidence="13" id="KW-1185">Reference proteome</keyword>
<dbReference type="PANTHER" id="PTHR46539">
    <property type="entry name" value="E3 UBIQUITIN-PROTEIN LIGASE ATL42"/>
    <property type="match status" value="1"/>
</dbReference>
<reference evidence="12" key="1">
    <citation type="journal article" date="2021" name="Sci. Rep.">
        <title>Diploid genomic architecture of Nitzschia inconspicua, an elite biomass production diatom.</title>
        <authorList>
            <person name="Oliver A."/>
            <person name="Podell S."/>
            <person name="Pinowska A."/>
            <person name="Traller J.C."/>
            <person name="Smith S.R."/>
            <person name="McClure R."/>
            <person name="Beliaev A."/>
            <person name="Bohutskyi P."/>
            <person name="Hill E.A."/>
            <person name="Rabines A."/>
            <person name="Zheng H."/>
            <person name="Allen L.Z."/>
            <person name="Kuo A."/>
            <person name="Grigoriev I.V."/>
            <person name="Allen A.E."/>
            <person name="Hazlebeck D."/>
            <person name="Allen E.E."/>
        </authorList>
    </citation>
    <scope>NUCLEOTIDE SEQUENCE</scope>
    <source>
        <strain evidence="12">Hildebrandi</strain>
    </source>
</reference>
<dbReference type="OrthoDB" id="9984778at2759"/>
<sequence length="203" mass="22161">MVRIPLFVRAPRSQRRGAGGRTASKHQLPPDDSSQRQSSSIASDRTGNVVARSEPHSSTGSPPASLAARQGLIHLRMRGPSKEECVICAQCFGVNDVVTVLPCGHMHHSVCVLEWLQRKCTCPTCRNELPSEEEHHHEESPTTTTDVTTENRTTNDSVCPTRKTTKLILYNPIIGNANGIPNQDQSQDDDVPLCLADVTSFIG</sequence>
<dbReference type="EMBL" id="JAGRRH010000024">
    <property type="protein sequence ID" value="KAG7342593.1"/>
    <property type="molecule type" value="Genomic_DNA"/>
</dbReference>
<feature type="region of interest" description="Disordered" evidence="9">
    <location>
        <begin position="130"/>
        <end position="158"/>
    </location>
</feature>
<reference evidence="12" key="2">
    <citation type="submission" date="2021-04" db="EMBL/GenBank/DDBJ databases">
        <authorList>
            <person name="Podell S."/>
        </authorList>
    </citation>
    <scope>NUCLEOTIDE SEQUENCE</scope>
    <source>
        <strain evidence="12">Hildebrandi</strain>
    </source>
</reference>
<keyword evidence="2" id="KW-0812">Transmembrane</keyword>
<evidence type="ECO:0000256" key="1">
    <source>
        <dbReference type="ARBA" id="ARBA00004370"/>
    </source>
</evidence>
<dbReference type="Proteomes" id="UP000693970">
    <property type="component" value="Unassembled WGS sequence"/>
</dbReference>
<dbReference type="InterPro" id="IPR001841">
    <property type="entry name" value="Znf_RING"/>
</dbReference>
<dbReference type="EMBL" id="JAGRRH010000003">
    <property type="protein sequence ID" value="KAG7371694.1"/>
    <property type="molecule type" value="Genomic_DNA"/>
</dbReference>
<comment type="caution">
    <text evidence="12">The sequence shown here is derived from an EMBL/GenBank/DDBJ whole genome shotgun (WGS) entry which is preliminary data.</text>
</comment>
<evidence type="ECO:0000256" key="9">
    <source>
        <dbReference type="SAM" id="MobiDB-lite"/>
    </source>
</evidence>
<evidence type="ECO:0000313" key="13">
    <source>
        <dbReference type="Proteomes" id="UP000693970"/>
    </source>
</evidence>
<dbReference type="GO" id="GO:0016020">
    <property type="term" value="C:membrane"/>
    <property type="evidence" value="ECO:0007669"/>
    <property type="project" value="UniProtKB-SubCell"/>
</dbReference>
<accession>A0A9K3M0X5</accession>
<evidence type="ECO:0000256" key="4">
    <source>
        <dbReference type="ARBA" id="ARBA00022771"/>
    </source>
</evidence>